<dbReference type="GO" id="GO:0006688">
    <property type="term" value="P:glycosphingolipid biosynthetic process"/>
    <property type="evidence" value="ECO:0007669"/>
    <property type="project" value="TreeGrafter"/>
</dbReference>
<evidence type="ECO:0000256" key="6">
    <source>
        <dbReference type="ARBA" id="ARBA00023136"/>
    </source>
</evidence>
<organism evidence="8 9">
    <name type="scientific">Daphnia galeata</name>
    <dbReference type="NCBI Taxonomy" id="27404"/>
    <lineage>
        <taxon>Eukaryota</taxon>
        <taxon>Metazoa</taxon>
        <taxon>Ecdysozoa</taxon>
        <taxon>Arthropoda</taxon>
        <taxon>Crustacea</taxon>
        <taxon>Branchiopoda</taxon>
        <taxon>Diplostraca</taxon>
        <taxon>Cladocera</taxon>
        <taxon>Anomopoda</taxon>
        <taxon>Daphniidae</taxon>
        <taxon>Daphnia</taxon>
    </lineage>
</organism>
<keyword evidence="5" id="KW-0333">Golgi apparatus</keyword>
<reference evidence="8" key="1">
    <citation type="submission" date="2021-11" db="EMBL/GenBank/DDBJ databases">
        <authorList>
            <person name="Schell T."/>
        </authorList>
    </citation>
    <scope>NUCLEOTIDE SEQUENCE</scope>
    <source>
        <strain evidence="8">M5</strain>
    </source>
</reference>
<keyword evidence="6" id="KW-0472">Membrane</keyword>
<dbReference type="InterPro" id="IPR029044">
    <property type="entry name" value="Nucleotide-diphossugar_trans"/>
</dbReference>
<comment type="similarity">
    <text evidence="2">Belongs to the glycosyltransferase 32 family.</text>
</comment>
<evidence type="ECO:0000259" key="7">
    <source>
        <dbReference type="Pfam" id="PF04572"/>
    </source>
</evidence>
<dbReference type="Pfam" id="PF04572">
    <property type="entry name" value="Gb3_synth"/>
    <property type="match status" value="1"/>
</dbReference>
<evidence type="ECO:0000256" key="3">
    <source>
        <dbReference type="ARBA" id="ARBA00022676"/>
    </source>
</evidence>
<comment type="caution">
    <text evidence="8">The sequence shown here is derived from an EMBL/GenBank/DDBJ whole genome shotgun (WGS) entry which is preliminary data.</text>
</comment>
<evidence type="ECO:0000256" key="4">
    <source>
        <dbReference type="ARBA" id="ARBA00022679"/>
    </source>
</evidence>
<evidence type="ECO:0000256" key="1">
    <source>
        <dbReference type="ARBA" id="ARBA00004323"/>
    </source>
</evidence>
<dbReference type="Gene3D" id="3.90.550.20">
    <property type="match status" value="1"/>
</dbReference>
<gene>
    <name evidence="8" type="ORF">DGAL_LOCUS4572</name>
</gene>
<feature type="domain" description="Alpha 1,4-glycosyltransferase" evidence="7">
    <location>
        <begin position="255"/>
        <end position="386"/>
    </location>
</feature>
<dbReference type="InterPro" id="IPR051981">
    <property type="entry name" value="Glycosyltransf_32"/>
</dbReference>
<dbReference type="AlphaFoldDB" id="A0A8J2WCY2"/>
<evidence type="ECO:0000256" key="5">
    <source>
        <dbReference type="ARBA" id="ARBA00023034"/>
    </source>
</evidence>
<dbReference type="GO" id="GO:0016758">
    <property type="term" value="F:hexosyltransferase activity"/>
    <property type="evidence" value="ECO:0007669"/>
    <property type="project" value="TreeGrafter"/>
</dbReference>
<keyword evidence="4" id="KW-0808">Transferase</keyword>
<dbReference type="InterPro" id="IPR007652">
    <property type="entry name" value="A1-4-GlycosylTfrase_dom"/>
</dbReference>
<dbReference type="GO" id="GO:0000139">
    <property type="term" value="C:Golgi membrane"/>
    <property type="evidence" value="ECO:0007669"/>
    <property type="project" value="UniProtKB-SubCell"/>
</dbReference>
<name>A0A8J2WCY2_9CRUS</name>
<comment type="subcellular location">
    <subcellularLocation>
        <location evidence="1">Golgi apparatus membrane</location>
        <topology evidence="1">Single-pass type II membrane protein</topology>
    </subcellularLocation>
</comment>
<dbReference type="PANTHER" id="PTHR12042">
    <property type="entry name" value="LACTOSYLCERAMIDE 4-ALPHA-GALACTOSYLTRANSFERASE ALPHA- 1,4-GALACTOSYLTRANSFERASE"/>
    <property type="match status" value="1"/>
</dbReference>
<evidence type="ECO:0000313" key="9">
    <source>
        <dbReference type="Proteomes" id="UP000789390"/>
    </source>
</evidence>
<keyword evidence="3" id="KW-0328">Glycosyltransferase</keyword>
<dbReference type="InterPro" id="IPR007577">
    <property type="entry name" value="GlycoTrfase_DXD_sugar-bd_CS"/>
</dbReference>
<dbReference type="Proteomes" id="UP000789390">
    <property type="component" value="Unassembled WGS sequence"/>
</dbReference>
<dbReference type="SUPFAM" id="SSF53448">
    <property type="entry name" value="Nucleotide-diphospho-sugar transferases"/>
    <property type="match status" value="1"/>
</dbReference>
<evidence type="ECO:0000256" key="2">
    <source>
        <dbReference type="ARBA" id="ARBA00009003"/>
    </source>
</evidence>
<dbReference type="Pfam" id="PF04488">
    <property type="entry name" value="Gly_transf_sug"/>
    <property type="match status" value="1"/>
</dbReference>
<protein>
    <recommendedName>
        <fullName evidence="7">Alpha 1,4-glycosyltransferase domain-containing protein</fullName>
    </recommendedName>
</protein>
<dbReference type="OrthoDB" id="409543at2759"/>
<sequence length="392" mass="44776">MQLQVASLDKRFPSSVRVSFVVKRMEFALGRCANQRVLRKLPDPHPRNLNNEPHHGKLFCVDNHLALKPPEADGLVVKLDLHPEEWKTYDGASRNVSDQRIFFHETSGHSELSLRQCCAVESAARNNPDRPVHLFLRSSTNCVADKDQLKSLFHNPSWLKILSRYPNVMVILLNEDHYFAGTPLENWYTKGVWRTSRFEMGHLSDYIRILTLYKAGGMYLDMDILTLKALQGPVFRNCLVYENTAKDTIGNSVLHLERGHHLSGELLKLLAEEYDPEAYVYHGPDAIAEIMNRICGLVAGKPKSNQCNDVQLLSHRYFHPVAAMFSHMLFKNDGNMTDINTLFEIKESFGLHLWNSISLHHQIDVDNKNQIIALLAREHCPLTVSRAADFKS</sequence>
<dbReference type="PANTHER" id="PTHR12042:SF21">
    <property type="entry name" value="ALPHA1,4-GALACTOSYLTRANSFERASE 1-RELATED"/>
    <property type="match status" value="1"/>
</dbReference>
<keyword evidence="9" id="KW-1185">Reference proteome</keyword>
<evidence type="ECO:0000313" key="8">
    <source>
        <dbReference type="EMBL" id="CAH0102182.1"/>
    </source>
</evidence>
<proteinExistence type="inferred from homology"/>
<accession>A0A8J2WCY2</accession>
<dbReference type="EMBL" id="CAKKLH010000075">
    <property type="protein sequence ID" value="CAH0102182.1"/>
    <property type="molecule type" value="Genomic_DNA"/>
</dbReference>